<feature type="domain" description="Cadherin" evidence="12">
    <location>
        <begin position="125"/>
        <end position="200"/>
    </location>
</feature>
<dbReference type="Pfam" id="PF00028">
    <property type="entry name" value="Cadherin"/>
    <property type="match status" value="4"/>
</dbReference>
<protein>
    <submittedName>
        <fullName evidence="13">B-cadherin-like</fullName>
    </submittedName>
</protein>
<dbReference type="InterPro" id="IPR039808">
    <property type="entry name" value="Cadherin"/>
</dbReference>
<dbReference type="GO" id="GO:0030010">
    <property type="term" value="P:establishment of cell polarity"/>
    <property type="evidence" value="ECO:0007669"/>
    <property type="project" value="UniProtKB-ARBA"/>
</dbReference>
<dbReference type="FunFam" id="2.60.40.60:FF:000074">
    <property type="entry name" value="Desmoglein 4"/>
    <property type="match status" value="1"/>
</dbReference>
<dbReference type="PRINTS" id="PR00205">
    <property type="entry name" value="CADHERIN"/>
</dbReference>
<dbReference type="GO" id="GO:0000902">
    <property type="term" value="P:cell morphogenesis"/>
    <property type="evidence" value="ECO:0007669"/>
    <property type="project" value="TreeGrafter"/>
</dbReference>
<evidence type="ECO:0000256" key="11">
    <source>
        <dbReference type="PROSITE-ProRule" id="PRU00043"/>
    </source>
</evidence>
<dbReference type="GO" id="GO:0045296">
    <property type="term" value="F:cadherin binding"/>
    <property type="evidence" value="ECO:0007669"/>
    <property type="project" value="TreeGrafter"/>
</dbReference>
<dbReference type="OMA" id="HEDHTNI"/>
<dbReference type="FunFam" id="2.60.40.60:FF:000011">
    <property type="entry name" value="Cadherin 1"/>
    <property type="match status" value="1"/>
</dbReference>
<dbReference type="GO" id="GO:0008013">
    <property type="term" value="F:beta-catenin binding"/>
    <property type="evidence" value="ECO:0007669"/>
    <property type="project" value="TreeGrafter"/>
</dbReference>
<dbReference type="GO" id="GO:0007043">
    <property type="term" value="P:cell-cell junction assembly"/>
    <property type="evidence" value="ECO:0007669"/>
    <property type="project" value="TreeGrafter"/>
</dbReference>
<keyword evidence="14" id="KW-1185">Reference proteome</keyword>
<reference evidence="13" key="2">
    <citation type="submission" date="2025-09" db="UniProtKB">
        <authorList>
            <consortium name="Ensembl"/>
        </authorList>
    </citation>
    <scope>IDENTIFICATION</scope>
</reference>
<dbReference type="GO" id="GO:0007398">
    <property type="term" value="P:ectoderm development"/>
    <property type="evidence" value="ECO:0007669"/>
    <property type="project" value="UniProtKB-ARBA"/>
</dbReference>
<dbReference type="GO" id="GO:0005509">
    <property type="term" value="F:calcium ion binding"/>
    <property type="evidence" value="ECO:0007669"/>
    <property type="project" value="UniProtKB-UniRule"/>
</dbReference>
<dbReference type="GO" id="GO:0044331">
    <property type="term" value="P:cell-cell adhesion mediated by cadherin"/>
    <property type="evidence" value="ECO:0007669"/>
    <property type="project" value="TreeGrafter"/>
</dbReference>
<dbReference type="GO" id="GO:0016342">
    <property type="term" value="C:catenin complex"/>
    <property type="evidence" value="ECO:0007669"/>
    <property type="project" value="TreeGrafter"/>
</dbReference>
<sequence>MSETLQSGNGFDYPLTGGEETEGDLFYCLEYYSALYRVVATYCSGIVCFKTVHIHLISSQRASAMRMLPKYPASLPVLEFPKPLVGLVRRKRDWVIPPVSFPENHRGPFPHYMVQIRSHNDKEVKILYNITGSGADQPPVGLFTVDRNSGILNVTQPLDRERQDRYVLLAHAVAVGAGLAEEPMEIIVKVIDMNDNKPVFTLVTFKGLVPEASVPGFKFMQVTATDADEPGSANSDVRYTIINQEPELPSPNMFVMNPVTGVIQVNAAGLDRENIPKYTLEIQAADLEGNGLTSFGKSIITVADINDIAPEFEKSSNTVSVPENKVNALVVKMPVSDGDEPHSSNWATKYRIVDGDPGGMFTVSTGPSRLEGIITTAKPLDFEKDNHYTLLVTVENEVPFATPLPSSTATVQVNVEDRNDVPVFDPGEKVFSVSEHLPVDSDLVLYTAIDPDIMAHKLKYRMDRDPAKWLDINNETGMIKTKHSLDRESPFVKDGKYKVLILAIEDEIPATGTGTILIELEDVNDNAPTIDDTPLKLCNQDPRIVRLAVTDRDGPGFAEPFSVELLEGSNMYCTAQMDKTGTVVELTFKAMREQRNFYINLRVTDAGSLNQDHVIHVTMNEDSCMTWGDFCVIS</sequence>
<dbReference type="InterPro" id="IPR020894">
    <property type="entry name" value="Cadherin_CS"/>
</dbReference>
<reference evidence="13" key="1">
    <citation type="submission" date="2025-08" db="UniProtKB">
        <authorList>
            <consortium name="Ensembl"/>
        </authorList>
    </citation>
    <scope>IDENTIFICATION</scope>
</reference>
<keyword evidence="6 11" id="KW-0106">Calcium</keyword>
<keyword evidence="7" id="KW-0130">Cell adhesion</keyword>
<keyword evidence="2" id="KW-1003">Cell membrane</keyword>
<dbReference type="GO" id="GO:0001764">
    <property type="term" value="P:neuron migration"/>
    <property type="evidence" value="ECO:0007669"/>
    <property type="project" value="UniProtKB-ARBA"/>
</dbReference>
<evidence type="ECO:0000313" key="14">
    <source>
        <dbReference type="Proteomes" id="UP000472277"/>
    </source>
</evidence>
<evidence type="ECO:0000256" key="8">
    <source>
        <dbReference type="ARBA" id="ARBA00022989"/>
    </source>
</evidence>
<keyword evidence="3" id="KW-0812">Transmembrane</keyword>
<feature type="domain" description="Cadherin" evidence="12">
    <location>
        <begin position="313"/>
        <end position="424"/>
    </location>
</feature>
<dbReference type="GO" id="GO:0007498">
    <property type="term" value="P:mesoderm development"/>
    <property type="evidence" value="ECO:0007669"/>
    <property type="project" value="UniProtKB-ARBA"/>
</dbReference>
<dbReference type="PANTHER" id="PTHR24027">
    <property type="entry name" value="CADHERIN-23"/>
    <property type="match status" value="1"/>
</dbReference>
<dbReference type="PANTHER" id="PTHR24027:SF319">
    <property type="entry name" value="CADHERIN-1"/>
    <property type="match status" value="1"/>
</dbReference>
<dbReference type="GO" id="GO:0001841">
    <property type="term" value="P:neural tube formation"/>
    <property type="evidence" value="ECO:0007669"/>
    <property type="project" value="UniProtKB-ARBA"/>
</dbReference>
<evidence type="ECO:0000256" key="4">
    <source>
        <dbReference type="ARBA" id="ARBA00022723"/>
    </source>
</evidence>
<comment type="subcellular location">
    <subcellularLocation>
        <location evidence="1">Cell membrane</location>
    </subcellularLocation>
</comment>
<keyword evidence="4" id="KW-0479">Metal-binding</keyword>
<evidence type="ECO:0000256" key="6">
    <source>
        <dbReference type="ARBA" id="ARBA00022837"/>
    </source>
</evidence>
<proteinExistence type="predicted"/>
<dbReference type="GO" id="GO:0016339">
    <property type="term" value="P:calcium-dependent cell-cell adhesion via plasma membrane cell adhesion molecules"/>
    <property type="evidence" value="ECO:0007669"/>
    <property type="project" value="TreeGrafter"/>
</dbReference>
<dbReference type="InterPro" id="IPR002126">
    <property type="entry name" value="Cadherin-like_dom"/>
</dbReference>
<accession>A0A673W4J7</accession>
<dbReference type="Proteomes" id="UP000472277">
    <property type="component" value="Chromosome 17"/>
</dbReference>
<evidence type="ECO:0000313" key="13">
    <source>
        <dbReference type="Ensembl" id="ENSSTUP00000007114.1"/>
    </source>
</evidence>
<name>A0A673W4J7_SALTR</name>
<evidence type="ECO:0000256" key="10">
    <source>
        <dbReference type="ARBA" id="ARBA00023180"/>
    </source>
</evidence>
<evidence type="ECO:0000256" key="7">
    <source>
        <dbReference type="ARBA" id="ARBA00022889"/>
    </source>
</evidence>
<dbReference type="SUPFAM" id="SSF49313">
    <property type="entry name" value="Cadherin-like"/>
    <property type="match status" value="5"/>
</dbReference>
<feature type="domain" description="Cadherin" evidence="12">
    <location>
        <begin position="201"/>
        <end position="312"/>
    </location>
</feature>
<dbReference type="PROSITE" id="PS50268">
    <property type="entry name" value="CADHERIN_2"/>
    <property type="match status" value="4"/>
</dbReference>
<keyword evidence="5" id="KW-0677">Repeat</keyword>
<evidence type="ECO:0000256" key="9">
    <source>
        <dbReference type="ARBA" id="ARBA00023136"/>
    </source>
</evidence>
<evidence type="ECO:0000256" key="5">
    <source>
        <dbReference type="ARBA" id="ARBA00022737"/>
    </source>
</evidence>
<dbReference type="AlphaFoldDB" id="A0A673W4J7"/>
<keyword evidence="9" id="KW-0472">Membrane</keyword>
<dbReference type="GO" id="GO:0005912">
    <property type="term" value="C:adherens junction"/>
    <property type="evidence" value="ECO:0007669"/>
    <property type="project" value="TreeGrafter"/>
</dbReference>
<dbReference type="GO" id="GO:0042074">
    <property type="term" value="P:cell migration involved in gastrulation"/>
    <property type="evidence" value="ECO:0007669"/>
    <property type="project" value="UniProtKB-ARBA"/>
</dbReference>
<dbReference type="GO" id="GO:0034332">
    <property type="term" value="P:adherens junction organization"/>
    <property type="evidence" value="ECO:0007669"/>
    <property type="project" value="UniProtKB-ARBA"/>
</dbReference>
<feature type="domain" description="Cadherin" evidence="12">
    <location>
        <begin position="425"/>
        <end position="530"/>
    </location>
</feature>
<organism evidence="13 14">
    <name type="scientific">Salmo trutta</name>
    <name type="common">Brown trout</name>
    <dbReference type="NCBI Taxonomy" id="8032"/>
    <lineage>
        <taxon>Eukaryota</taxon>
        <taxon>Metazoa</taxon>
        <taxon>Chordata</taxon>
        <taxon>Craniata</taxon>
        <taxon>Vertebrata</taxon>
        <taxon>Euteleostomi</taxon>
        <taxon>Actinopterygii</taxon>
        <taxon>Neopterygii</taxon>
        <taxon>Teleostei</taxon>
        <taxon>Protacanthopterygii</taxon>
        <taxon>Salmoniformes</taxon>
        <taxon>Salmonidae</taxon>
        <taxon>Salmoninae</taxon>
        <taxon>Salmo</taxon>
    </lineage>
</organism>
<dbReference type="FunFam" id="2.60.40.60:FF:000019">
    <property type="entry name" value="Cadherin 2"/>
    <property type="match status" value="1"/>
</dbReference>
<evidence type="ECO:0000259" key="12">
    <source>
        <dbReference type="PROSITE" id="PS50268"/>
    </source>
</evidence>
<dbReference type="FunFam" id="2.60.40.60:FF:000022">
    <property type="entry name" value="Cadherin 2"/>
    <property type="match status" value="1"/>
</dbReference>
<dbReference type="GO" id="GO:0007156">
    <property type="term" value="P:homophilic cell adhesion via plasma membrane adhesion molecules"/>
    <property type="evidence" value="ECO:0007669"/>
    <property type="project" value="InterPro"/>
</dbReference>
<dbReference type="GeneTree" id="ENSGT00940000154848"/>
<evidence type="ECO:0000256" key="2">
    <source>
        <dbReference type="ARBA" id="ARBA00022475"/>
    </source>
</evidence>
<dbReference type="GO" id="GO:0060027">
    <property type="term" value="P:convergent extension involved in gastrulation"/>
    <property type="evidence" value="ECO:0007669"/>
    <property type="project" value="UniProtKB-ARBA"/>
</dbReference>
<dbReference type="CDD" id="cd11304">
    <property type="entry name" value="Cadherin_repeat"/>
    <property type="match status" value="3"/>
</dbReference>
<keyword evidence="8" id="KW-1133">Transmembrane helix</keyword>
<gene>
    <name evidence="13" type="primary">LOC115151636</name>
</gene>
<dbReference type="PROSITE" id="PS00232">
    <property type="entry name" value="CADHERIN_1"/>
    <property type="match status" value="2"/>
</dbReference>
<evidence type="ECO:0000256" key="3">
    <source>
        <dbReference type="ARBA" id="ARBA00022692"/>
    </source>
</evidence>
<dbReference type="GO" id="GO:0005737">
    <property type="term" value="C:cytoplasm"/>
    <property type="evidence" value="ECO:0007669"/>
    <property type="project" value="TreeGrafter"/>
</dbReference>
<dbReference type="Ensembl" id="ENSSTUT00000007561.1">
    <property type="protein sequence ID" value="ENSSTUP00000007114.1"/>
    <property type="gene ID" value="ENSSTUG00000003456.1"/>
</dbReference>
<dbReference type="Gene3D" id="2.60.40.60">
    <property type="entry name" value="Cadherins"/>
    <property type="match status" value="5"/>
</dbReference>
<dbReference type="InParanoid" id="A0A673W4J7"/>
<dbReference type="InterPro" id="IPR015919">
    <property type="entry name" value="Cadherin-like_sf"/>
</dbReference>
<evidence type="ECO:0000256" key="1">
    <source>
        <dbReference type="ARBA" id="ARBA00004236"/>
    </source>
</evidence>
<dbReference type="SMART" id="SM00112">
    <property type="entry name" value="CA"/>
    <property type="match status" value="4"/>
</dbReference>
<keyword evidence="10" id="KW-0325">Glycoprotein</keyword>